<name>A0AAE0XQZ7_9GAST</name>
<comment type="caution">
    <text evidence="1">The sequence shown here is derived from an EMBL/GenBank/DDBJ whole genome shotgun (WGS) entry which is preliminary data.</text>
</comment>
<accession>A0AAE0XQZ7</accession>
<keyword evidence="2" id="KW-1185">Reference proteome</keyword>
<dbReference type="Proteomes" id="UP001283361">
    <property type="component" value="Unassembled WGS sequence"/>
</dbReference>
<proteinExistence type="predicted"/>
<evidence type="ECO:0000313" key="2">
    <source>
        <dbReference type="Proteomes" id="UP001283361"/>
    </source>
</evidence>
<evidence type="ECO:0000313" key="1">
    <source>
        <dbReference type="EMBL" id="KAK3702708.1"/>
    </source>
</evidence>
<gene>
    <name evidence="1" type="ORF">RRG08_042695</name>
</gene>
<protein>
    <submittedName>
        <fullName evidence="1">Uncharacterized protein</fullName>
    </submittedName>
</protein>
<dbReference type="EMBL" id="JAWDGP010007852">
    <property type="protein sequence ID" value="KAK3702708.1"/>
    <property type="molecule type" value="Genomic_DNA"/>
</dbReference>
<dbReference type="AlphaFoldDB" id="A0AAE0XQZ7"/>
<reference evidence="1" key="1">
    <citation type="journal article" date="2023" name="G3 (Bethesda)">
        <title>A reference genome for the long-term kleptoplast-retaining sea slug Elysia crispata morphotype clarki.</title>
        <authorList>
            <person name="Eastman K.E."/>
            <person name="Pendleton A.L."/>
            <person name="Shaikh M.A."/>
            <person name="Suttiyut T."/>
            <person name="Ogas R."/>
            <person name="Tomko P."/>
            <person name="Gavelis G."/>
            <person name="Widhalm J.R."/>
            <person name="Wisecaver J.H."/>
        </authorList>
    </citation>
    <scope>NUCLEOTIDE SEQUENCE</scope>
    <source>
        <strain evidence="1">ECLA1</strain>
    </source>
</reference>
<sequence length="129" mass="14814">MTSKHGSSLDGILNGWRYLGMRIVYRYVITKFFSREDKSKSSHFDTQPALIRATQNLSSKRLLLRRQRCSKHILEAMVDIDSHLHQLGVGEERCNILYCLGGAIHLYLVNVDLDWEGCSKVLPWDFGST</sequence>
<organism evidence="1 2">
    <name type="scientific">Elysia crispata</name>
    <name type="common">lettuce slug</name>
    <dbReference type="NCBI Taxonomy" id="231223"/>
    <lineage>
        <taxon>Eukaryota</taxon>
        <taxon>Metazoa</taxon>
        <taxon>Spiralia</taxon>
        <taxon>Lophotrochozoa</taxon>
        <taxon>Mollusca</taxon>
        <taxon>Gastropoda</taxon>
        <taxon>Heterobranchia</taxon>
        <taxon>Euthyneura</taxon>
        <taxon>Panpulmonata</taxon>
        <taxon>Sacoglossa</taxon>
        <taxon>Placobranchoidea</taxon>
        <taxon>Plakobranchidae</taxon>
        <taxon>Elysia</taxon>
    </lineage>
</organism>